<feature type="compositionally biased region" description="Basic residues" evidence="6">
    <location>
        <begin position="67"/>
        <end position="82"/>
    </location>
</feature>
<dbReference type="Gene3D" id="4.10.240.10">
    <property type="entry name" value="Zn(2)-C6 fungal-type DNA-binding domain"/>
    <property type="match status" value="1"/>
</dbReference>
<dbReference type="VEuPathDB" id="FungiDB:JI435_307300"/>
<keyword evidence="9" id="KW-1185">Reference proteome</keyword>
<dbReference type="GO" id="GO:0003677">
    <property type="term" value="F:DNA binding"/>
    <property type="evidence" value="ECO:0007669"/>
    <property type="project" value="InterPro"/>
</dbReference>
<dbReference type="GO" id="GO:0000981">
    <property type="term" value="F:DNA-binding transcription factor activity, RNA polymerase II-specific"/>
    <property type="evidence" value="ECO:0007669"/>
    <property type="project" value="InterPro"/>
</dbReference>
<keyword evidence="2" id="KW-0479">Metal-binding</keyword>
<feature type="compositionally biased region" description="Polar residues" evidence="6">
    <location>
        <begin position="11"/>
        <end position="27"/>
    </location>
</feature>
<keyword evidence="5" id="KW-0539">Nucleus</keyword>
<evidence type="ECO:0000313" key="8">
    <source>
        <dbReference type="EMBL" id="QRC97803.1"/>
    </source>
</evidence>
<dbReference type="OrthoDB" id="3362851at2759"/>
<evidence type="ECO:0000256" key="1">
    <source>
        <dbReference type="ARBA" id="ARBA00004123"/>
    </source>
</evidence>
<gene>
    <name evidence="8" type="ORF">JI435_307300</name>
</gene>
<feature type="region of interest" description="Disordered" evidence="6">
    <location>
        <begin position="1"/>
        <end position="27"/>
    </location>
</feature>
<proteinExistence type="predicted"/>
<dbReference type="GO" id="GO:0006351">
    <property type="term" value="P:DNA-templated transcription"/>
    <property type="evidence" value="ECO:0007669"/>
    <property type="project" value="InterPro"/>
</dbReference>
<dbReference type="PANTHER" id="PTHR47338:SF10">
    <property type="entry name" value="TRANSCRIPTION FACTOR DOMAIN-CONTAINING PROTEIN-RELATED"/>
    <property type="match status" value="1"/>
</dbReference>
<dbReference type="PROSITE" id="PS50048">
    <property type="entry name" value="ZN2_CY6_FUNGAL_2"/>
    <property type="match status" value="1"/>
</dbReference>
<evidence type="ECO:0000256" key="4">
    <source>
        <dbReference type="ARBA" id="ARBA00023163"/>
    </source>
</evidence>
<evidence type="ECO:0000259" key="7">
    <source>
        <dbReference type="PROSITE" id="PS50048"/>
    </source>
</evidence>
<dbReference type="SMART" id="SM00906">
    <property type="entry name" value="Fungal_trans"/>
    <property type="match status" value="1"/>
</dbReference>
<keyword evidence="4" id="KW-0804">Transcription</keyword>
<evidence type="ECO:0000256" key="5">
    <source>
        <dbReference type="ARBA" id="ARBA00023242"/>
    </source>
</evidence>
<dbReference type="Proteomes" id="UP000663193">
    <property type="component" value="Chromosome 8"/>
</dbReference>
<dbReference type="InterPro" id="IPR050815">
    <property type="entry name" value="TF_fung"/>
</dbReference>
<comment type="subcellular location">
    <subcellularLocation>
        <location evidence="1">Nucleus</location>
    </subcellularLocation>
</comment>
<dbReference type="CDD" id="cd00067">
    <property type="entry name" value="GAL4"/>
    <property type="match status" value="1"/>
</dbReference>
<dbReference type="Pfam" id="PF04082">
    <property type="entry name" value="Fungal_trans"/>
    <property type="match status" value="1"/>
</dbReference>
<dbReference type="SMART" id="SM00066">
    <property type="entry name" value="GAL4"/>
    <property type="match status" value="1"/>
</dbReference>
<reference evidence="9" key="1">
    <citation type="journal article" date="2021" name="BMC Genomics">
        <title>Chromosome-level genome assembly and manually-curated proteome of model necrotroph Parastagonospora nodorum Sn15 reveals a genome-wide trove of candidate effector homologs, and redundancy of virulence-related functions within an accessory chromosome.</title>
        <authorList>
            <person name="Bertazzoni S."/>
            <person name="Jones D.A.B."/>
            <person name="Phan H.T."/>
            <person name="Tan K.-C."/>
            <person name="Hane J.K."/>
        </authorList>
    </citation>
    <scope>NUCLEOTIDE SEQUENCE [LARGE SCALE GENOMIC DNA]</scope>
    <source>
        <strain evidence="9">SN15 / ATCC MYA-4574 / FGSC 10173)</strain>
    </source>
</reference>
<dbReference type="CDD" id="cd12148">
    <property type="entry name" value="fungal_TF_MHR"/>
    <property type="match status" value="1"/>
</dbReference>
<sequence length="595" mass="67272">MAANSEPAIPRQSTKPTSAGFTSNDGETQATNLRVCDTCIRKKVKCNQARPKCSHCSERGVTCAYSSKRRKPGPPPGSHHRSTTSTPLTNPGHQRNHEEDQIVTQFPSPAHSASTAGHLASHLLPNQELPTYSNLDASSTEEEDLVLTFFDILQDANPIFSRSRFLNNYRHSLCDSGLISTITTISARLTKSLSLQESVAVDDRIDLLLSSTAVQDNLFSDTPVLDQFRKSCILAVYEFHQFPGHQSWMRIGALTRMALRVGLDQLQNPRSLQPEWSAVSEEDLDEWRAIWWCIYRLDSYSNLSSGTPYLISEHLVTTAFILHDPQQSPPLQDNVPRMSLSDQPSDVWKLLPGVLAHPDTIVANMHNITTTITRQVGSLMRLCKVRPQEEIDVRLTEVDRRLSALRLALPLNWLNPKRNAFSNESHADHHARIVTLFQLLMARLLLALLQCGVLLDEQWLISWQEVLEICQNIACIAEQWDSSFCVKVDPAISFVVFTTLVFLDIHGKSITTPDGTLRVQIEHDKTVLRLMLEQFATIWTLPRLLKLSYVTFSESIPGSLTDRHIKRIILRFDAPLHSRWLQFLADPHKYLNDDQ</sequence>
<dbReference type="GO" id="GO:0008270">
    <property type="term" value="F:zinc ion binding"/>
    <property type="evidence" value="ECO:0007669"/>
    <property type="project" value="InterPro"/>
</dbReference>
<keyword evidence="3" id="KW-0805">Transcription regulation</keyword>
<dbReference type="AlphaFoldDB" id="A0A7U2F564"/>
<dbReference type="InterPro" id="IPR036864">
    <property type="entry name" value="Zn2-C6_fun-type_DNA-bd_sf"/>
</dbReference>
<feature type="domain" description="Zn(2)-C6 fungal-type" evidence="7">
    <location>
        <begin position="35"/>
        <end position="65"/>
    </location>
</feature>
<dbReference type="Pfam" id="PF00172">
    <property type="entry name" value="Zn_clus"/>
    <property type="match status" value="1"/>
</dbReference>
<protein>
    <recommendedName>
        <fullName evidence="7">Zn(2)-C6 fungal-type domain-containing protein</fullName>
    </recommendedName>
</protein>
<dbReference type="GO" id="GO:0005634">
    <property type="term" value="C:nucleus"/>
    <property type="evidence" value="ECO:0007669"/>
    <property type="project" value="UniProtKB-SubCell"/>
</dbReference>
<feature type="region of interest" description="Disordered" evidence="6">
    <location>
        <begin position="64"/>
        <end position="97"/>
    </location>
</feature>
<organism evidence="8 9">
    <name type="scientific">Phaeosphaeria nodorum (strain SN15 / ATCC MYA-4574 / FGSC 10173)</name>
    <name type="common">Glume blotch fungus</name>
    <name type="synonym">Parastagonospora nodorum</name>
    <dbReference type="NCBI Taxonomy" id="321614"/>
    <lineage>
        <taxon>Eukaryota</taxon>
        <taxon>Fungi</taxon>
        <taxon>Dikarya</taxon>
        <taxon>Ascomycota</taxon>
        <taxon>Pezizomycotina</taxon>
        <taxon>Dothideomycetes</taxon>
        <taxon>Pleosporomycetidae</taxon>
        <taxon>Pleosporales</taxon>
        <taxon>Pleosporineae</taxon>
        <taxon>Phaeosphaeriaceae</taxon>
        <taxon>Parastagonospora</taxon>
    </lineage>
</organism>
<dbReference type="InterPro" id="IPR001138">
    <property type="entry name" value="Zn2Cys6_DnaBD"/>
</dbReference>
<dbReference type="SUPFAM" id="SSF57701">
    <property type="entry name" value="Zn2/Cys6 DNA-binding domain"/>
    <property type="match status" value="1"/>
</dbReference>
<evidence type="ECO:0000256" key="2">
    <source>
        <dbReference type="ARBA" id="ARBA00022723"/>
    </source>
</evidence>
<name>A0A7U2F564_PHANO</name>
<dbReference type="InterPro" id="IPR007219">
    <property type="entry name" value="XnlR_reg_dom"/>
</dbReference>
<dbReference type="PANTHER" id="PTHR47338">
    <property type="entry name" value="ZN(II)2CYS6 TRANSCRIPTION FACTOR (EUROFUNG)-RELATED"/>
    <property type="match status" value="1"/>
</dbReference>
<feature type="compositionally biased region" description="Polar residues" evidence="6">
    <location>
        <begin position="83"/>
        <end position="93"/>
    </location>
</feature>
<evidence type="ECO:0000256" key="6">
    <source>
        <dbReference type="SAM" id="MobiDB-lite"/>
    </source>
</evidence>
<dbReference type="EMBL" id="CP069030">
    <property type="protein sequence ID" value="QRC97803.1"/>
    <property type="molecule type" value="Genomic_DNA"/>
</dbReference>
<evidence type="ECO:0000256" key="3">
    <source>
        <dbReference type="ARBA" id="ARBA00023015"/>
    </source>
</evidence>
<accession>A0A7U2F564</accession>
<evidence type="ECO:0000313" key="9">
    <source>
        <dbReference type="Proteomes" id="UP000663193"/>
    </source>
</evidence>